<dbReference type="KEGG" id="aft:BBF96_11190"/>
<dbReference type="InterPro" id="IPR007412">
    <property type="entry name" value="FlgM"/>
</dbReference>
<keyword evidence="7" id="KW-0175">Coiled coil</keyword>
<dbReference type="GO" id="GO:0045892">
    <property type="term" value="P:negative regulation of DNA-templated transcription"/>
    <property type="evidence" value="ECO:0007669"/>
    <property type="project" value="InterPro"/>
</dbReference>
<keyword evidence="9" id="KW-0969">Cilium</keyword>
<evidence type="ECO:0000313" key="9">
    <source>
        <dbReference type="EMBL" id="AZR73904.1"/>
    </source>
</evidence>
<feature type="domain" description="Anti-sigma-28 factor FlgM C-terminal" evidence="8">
    <location>
        <begin position="32"/>
        <end position="86"/>
    </location>
</feature>
<evidence type="ECO:0000256" key="2">
    <source>
        <dbReference type="ARBA" id="ARBA00017823"/>
    </source>
</evidence>
<protein>
    <recommendedName>
        <fullName evidence="2">Negative regulator of flagellin synthesis</fullName>
    </recommendedName>
</protein>
<reference evidence="9 10" key="1">
    <citation type="submission" date="2016-07" db="EMBL/GenBank/DDBJ databases">
        <title>Genome and transcriptome analysis of iron-reducing fermentative bacteria Anoxybacter fermentans.</title>
        <authorList>
            <person name="Zeng X."/>
            <person name="Shao Z."/>
        </authorList>
    </citation>
    <scope>NUCLEOTIDE SEQUENCE [LARGE SCALE GENOMIC DNA]</scope>
    <source>
        <strain evidence="9 10">DY22613</strain>
    </source>
</reference>
<evidence type="ECO:0000256" key="6">
    <source>
        <dbReference type="ARBA" id="ARBA00023163"/>
    </source>
</evidence>
<sequence>MKISGSRLQQIGKMYQKNSFQKLGGSNSVREDKVNLSREAKELKRIYEVLAKTPDIRTEKVNQLKRVIQQGTYEIKGEMIAEKMIEGYFIDKIVK</sequence>
<dbReference type="GO" id="GO:0044781">
    <property type="term" value="P:bacterial-type flagellum organization"/>
    <property type="evidence" value="ECO:0007669"/>
    <property type="project" value="UniProtKB-KW"/>
</dbReference>
<name>A0A3Q9HR81_9FIRM</name>
<dbReference type="InterPro" id="IPR035890">
    <property type="entry name" value="Anti-sigma-28_factor_FlgM_sf"/>
</dbReference>
<accession>A0A3Q9HR81</accession>
<evidence type="ECO:0000256" key="3">
    <source>
        <dbReference type="ARBA" id="ARBA00022491"/>
    </source>
</evidence>
<gene>
    <name evidence="9" type="ORF">BBF96_11190</name>
</gene>
<dbReference type="RefSeq" id="WP_127017255.1">
    <property type="nucleotide sequence ID" value="NZ_CP016379.1"/>
</dbReference>
<dbReference type="NCBIfam" id="TIGR03824">
    <property type="entry name" value="FlgM_jcvi"/>
    <property type="match status" value="1"/>
</dbReference>
<dbReference type="InterPro" id="IPR031316">
    <property type="entry name" value="FlgM_C"/>
</dbReference>
<dbReference type="SUPFAM" id="SSF101498">
    <property type="entry name" value="Anti-sigma factor FlgM"/>
    <property type="match status" value="1"/>
</dbReference>
<keyword evidence="6" id="KW-0804">Transcription</keyword>
<evidence type="ECO:0000256" key="4">
    <source>
        <dbReference type="ARBA" id="ARBA00022795"/>
    </source>
</evidence>
<dbReference type="Pfam" id="PF04316">
    <property type="entry name" value="FlgM"/>
    <property type="match status" value="1"/>
</dbReference>
<dbReference type="AlphaFoldDB" id="A0A3Q9HR81"/>
<evidence type="ECO:0000256" key="7">
    <source>
        <dbReference type="SAM" id="Coils"/>
    </source>
</evidence>
<keyword evidence="4" id="KW-1005">Bacterial flagellum biogenesis</keyword>
<keyword evidence="5" id="KW-0805">Transcription regulation</keyword>
<evidence type="ECO:0000313" key="10">
    <source>
        <dbReference type="Proteomes" id="UP000267250"/>
    </source>
</evidence>
<keyword evidence="9" id="KW-0282">Flagellum</keyword>
<dbReference type="OrthoDB" id="9796126at2"/>
<organism evidence="9 10">
    <name type="scientific">Anoxybacter fermentans</name>
    <dbReference type="NCBI Taxonomy" id="1323375"/>
    <lineage>
        <taxon>Bacteria</taxon>
        <taxon>Bacillati</taxon>
        <taxon>Bacillota</taxon>
        <taxon>Clostridia</taxon>
        <taxon>Halanaerobiales</taxon>
        <taxon>Anoxybacter</taxon>
    </lineage>
</organism>
<keyword evidence="3" id="KW-0678">Repressor</keyword>
<dbReference type="Proteomes" id="UP000267250">
    <property type="component" value="Chromosome"/>
</dbReference>
<keyword evidence="9" id="KW-0966">Cell projection</keyword>
<evidence type="ECO:0000256" key="1">
    <source>
        <dbReference type="ARBA" id="ARBA00005322"/>
    </source>
</evidence>
<evidence type="ECO:0000256" key="5">
    <source>
        <dbReference type="ARBA" id="ARBA00023015"/>
    </source>
</evidence>
<dbReference type="EMBL" id="CP016379">
    <property type="protein sequence ID" value="AZR73904.1"/>
    <property type="molecule type" value="Genomic_DNA"/>
</dbReference>
<evidence type="ECO:0000259" key="8">
    <source>
        <dbReference type="Pfam" id="PF04316"/>
    </source>
</evidence>
<keyword evidence="10" id="KW-1185">Reference proteome</keyword>
<proteinExistence type="inferred from homology"/>
<feature type="coiled-coil region" evidence="7">
    <location>
        <begin position="26"/>
        <end position="53"/>
    </location>
</feature>
<comment type="similarity">
    <text evidence="1">Belongs to the FlgM family.</text>
</comment>